<dbReference type="PRINTS" id="PR00119">
    <property type="entry name" value="CATATPASE"/>
</dbReference>
<evidence type="ECO:0000313" key="14">
    <source>
        <dbReference type="EMBL" id="AXK51154.1"/>
    </source>
</evidence>
<accession>A0A345Z3H5</accession>
<dbReference type="Gene3D" id="1.20.1110.10">
    <property type="entry name" value="Calcium-transporting ATPase, transmembrane domain"/>
    <property type="match status" value="1"/>
</dbReference>
<dbReference type="GO" id="GO:0030007">
    <property type="term" value="P:intracellular potassium ion homeostasis"/>
    <property type="evidence" value="ECO:0007669"/>
    <property type="project" value="TreeGrafter"/>
</dbReference>
<dbReference type="InterPro" id="IPR036412">
    <property type="entry name" value="HAD-like_sf"/>
</dbReference>
<dbReference type="GO" id="GO:0006883">
    <property type="term" value="P:intracellular sodium ion homeostasis"/>
    <property type="evidence" value="ECO:0007669"/>
    <property type="project" value="TreeGrafter"/>
</dbReference>
<protein>
    <submittedName>
        <fullName evidence="14">Cation-transporting ATPase</fullName>
    </submittedName>
</protein>
<keyword evidence="4" id="KW-0597">Phosphoprotein</keyword>
<dbReference type="GO" id="GO:0036376">
    <property type="term" value="P:sodium ion export across plasma membrane"/>
    <property type="evidence" value="ECO:0007669"/>
    <property type="project" value="TreeGrafter"/>
</dbReference>
<organism evidence="14 15">
    <name type="scientific">Spiroplasma alleghenense</name>
    <dbReference type="NCBI Taxonomy" id="216931"/>
    <lineage>
        <taxon>Bacteria</taxon>
        <taxon>Bacillati</taxon>
        <taxon>Mycoplasmatota</taxon>
        <taxon>Mollicutes</taxon>
        <taxon>Entomoplasmatales</taxon>
        <taxon>Spiroplasmataceae</taxon>
        <taxon>Spiroplasma</taxon>
    </lineage>
</organism>
<evidence type="ECO:0000256" key="10">
    <source>
        <dbReference type="ARBA" id="ARBA00022989"/>
    </source>
</evidence>
<dbReference type="InterPro" id="IPR001757">
    <property type="entry name" value="P_typ_ATPase"/>
</dbReference>
<dbReference type="Pfam" id="PF00690">
    <property type="entry name" value="Cation_ATPase_N"/>
    <property type="match status" value="1"/>
</dbReference>
<dbReference type="InterPro" id="IPR023214">
    <property type="entry name" value="HAD_sf"/>
</dbReference>
<dbReference type="SFLD" id="SFLDG00002">
    <property type="entry name" value="C1.7:_P-type_atpase_like"/>
    <property type="match status" value="1"/>
</dbReference>
<dbReference type="PRINTS" id="PR00120">
    <property type="entry name" value="HATPASE"/>
</dbReference>
<dbReference type="Pfam" id="PF00689">
    <property type="entry name" value="Cation_ATPase_C"/>
    <property type="match status" value="1"/>
</dbReference>
<dbReference type="PANTHER" id="PTHR43294">
    <property type="entry name" value="SODIUM/POTASSIUM-TRANSPORTING ATPASE SUBUNIT ALPHA"/>
    <property type="match status" value="1"/>
</dbReference>
<evidence type="ECO:0000256" key="1">
    <source>
        <dbReference type="ARBA" id="ARBA00004651"/>
    </source>
</evidence>
<keyword evidence="7" id="KW-0067">ATP-binding</keyword>
<evidence type="ECO:0000256" key="8">
    <source>
        <dbReference type="ARBA" id="ARBA00022842"/>
    </source>
</evidence>
<dbReference type="InterPro" id="IPR044492">
    <property type="entry name" value="P_typ_ATPase_HD_dom"/>
</dbReference>
<dbReference type="GO" id="GO:1902600">
    <property type="term" value="P:proton transmembrane transport"/>
    <property type="evidence" value="ECO:0007669"/>
    <property type="project" value="TreeGrafter"/>
</dbReference>
<dbReference type="SMART" id="SM00831">
    <property type="entry name" value="Cation_ATPase_N"/>
    <property type="match status" value="1"/>
</dbReference>
<dbReference type="Pfam" id="PF13246">
    <property type="entry name" value="Cation_ATPase"/>
    <property type="match status" value="1"/>
</dbReference>
<keyword evidence="11 12" id="KW-0472">Membrane</keyword>
<feature type="transmembrane region" description="Helical" evidence="12">
    <location>
        <begin position="88"/>
        <end position="108"/>
    </location>
</feature>
<comment type="subcellular location">
    <subcellularLocation>
        <location evidence="1">Cell membrane</location>
        <topology evidence="1">Multi-pass membrane protein</topology>
    </subcellularLocation>
</comment>
<feature type="transmembrane region" description="Helical" evidence="12">
    <location>
        <begin position="285"/>
        <end position="308"/>
    </location>
</feature>
<dbReference type="InterPro" id="IPR050510">
    <property type="entry name" value="Cation_transp_ATPase_P-type"/>
</dbReference>
<feature type="transmembrane region" description="Helical" evidence="12">
    <location>
        <begin position="63"/>
        <end position="82"/>
    </location>
</feature>
<dbReference type="InterPro" id="IPR006068">
    <property type="entry name" value="ATPase_P-typ_cation-transptr_C"/>
</dbReference>
<gene>
    <name evidence="14" type="primary">ctp</name>
    <name evidence="14" type="ORF">SALLE_v1c04800</name>
</gene>
<keyword evidence="10 12" id="KW-1133">Transmembrane helix</keyword>
<dbReference type="GO" id="GO:0016887">
    <property type="term" value="F:ATP hydrolysis activity"/>
    <property type="evidence" value="ECO:0007669"/>
    <property type="project" value="InterPro"/>
</dbReference>
<dbReference type="InterPro" id="IPR004014">
    <property type="entry name" value="ATPase_P-typ_cation-transptr_N"/>
</dbReference>
<dbReference type="KEGG" id="salx:SALLE_v1c04800"/>
<dbReference type="GO" id="GO:0005524">
    <property type="term" value="F:ATP binding"/>
    <property type="evidence" value="ECO:0007669"/>
    <property type="project" value="UniProtKB-KW"/>
</dbReference>
<dbReference type="FunFam" id="2.70.150.10:FF:000160">
    <property type="entry name" value="Sarcoplasmic/endoplasmic reticulum calcium ATPase 1"/>
    <property type="match status" value="1"/>
</dbReference>
<dbReference type="NCBIfam" id="TIGR01494">
    <property type="entry name" value="ATPase_P-type"/>
    <property type="match status" value="2"/>
</dbReference>
<feature type="transmembrane region" description="Helical" evidence="12">
    <location>
        <begin position="852"/>
        <end position="872"/>
    </location>
</feature>
<evidence type="ECO:0000256" key="4">
    <source>
        <dbReference type="ARBA" id="ARBA00022553"/>
    </source>
</evidence>
<feature type="transmembrane region" description="Helical" evidence="12">
    <location>
        <begin position="253"/>
        <end position="273"/>
    </location>
</feature>
<evidence type="ECO:0000256" key="5">
    <source>
        <dbReference type="ARBA" id="ARBA00022692"/>
    </source>
</evidence>
<proteinExistence type="inferred from homology"/>
<dbReference type="GO" id="GO:0005886">
    <property type="term" value="C:plasma membrane"/>
    <property type="evidence" value="ECO:0007669"/>
    <property type="project" value="UniProtKB-SubCell"/>
</dbReference>
<dbReference type="GO" id="GO:1990573">
    <property type="term" value="P:potassium ion import across plasma membrane"/>
    <property type="evidence" value="ECO:0007669"/>
    <property type="project" value="TreeGrafter"/>
</dbReference>
<dbReference type="Gene3D" id="2.70.150.10">
    <property type="entry name" value="Calcium-transporting ATPase, cytoplasmic transduction domain A"/>
    <property type="match status" value="1"/>
</dbReference>
<dbReference type="GO" id="GO:0005391">
    <property type="term" value="F:P-type sodium:potassium-exchanging transporter activity"/>
    <property type="evidence" value="ECO:0007669"/>
    <property type="project" value="TreeGrafter"/>
</dbReference>
<dbReference type="PANTHER" id="PTHR43294:SF21">
    <property type="entry name" value="CATION TRANSPORTING ATPASE"/>
    <property type="match status" value="1"/>
</dbReference>
<evidence type="ECO:0000259" key="13">
    <source>
        <dbReference type="SMART" id="SM00831"/>
    </source>
</evidence>
<sequence>MKENCTKSKTELSKIFKTNLENGLEVEEAEKRLLENGPNEIPKGKVTHWLVIFLKTLMEPLQLILLAAAIISVFTSLVASNWEVSADNFIDFIVIICIVIIDGVLETVQEVKARKSMDSLKSFTKPRAVVIRSGHQQEIDASDIVVGDLIVLEAGKYVPADLIMIETSELMVDESILSGESVPVFKTSNPLEKETSILGDMKNAAFMSTFTTAGRGIGMVVRTGSQTEIGKIAESINENDESKTPLEKKLIKFSYWIALLAFLIGIFVFLTMFLKGNPQFWPSYLMVSITLAIGVIPECLAAVVSISLSFSTKRMARENVIVKKLASVETLGSVNVICTDKTGTLTVNRMTIKKIMHDNKILSSEEYLKLKKNEQKKLFLQSLVLPNDSVTEGKERIGDPTELALVDFAELAGIDEQEARDKWERIDEIPFDSERKLMTTVNKIDGKPTTFTKGAVDEILKVCDRIYINNEIRKITQADIEIILKQADELSQQALRILGFAYHQNYKNSNDKSNLEKKLIYVGSVAMIDPVRQSAIDAVREAHDAGINVVMITGDHATTALAIARDLNLAFSEYEVMSSDRLELMSDLELSRIITQIKVFARVNPEHKVRIVKALQEKGNIVSMTGDGVNDAPSLSRADIGVAMGITGTDVAKQASDVILTDDNFKTIIKGVGEGRNVYQKIRRAITFVISVNIANVLAIFILSLINDISPVEATNILWINLIVESVLAITIGMGPNDQSLMKIKPKLGKNSLFEGVWKPMFKICAFSTAAAIAGFYMGMSFTPSELYADRYSSWYELLKSTDATLQERVAVMTFGRTAMFLVMTISPCFYVNFIKLSNWKVSKKIQFNPNLPLVFASIFAACLNIIVLFIPGLNSVVLLLNPISSWNSNNWYLILASIGIAIIPGILILSTDAIVFFTYHWLPKSWERNRRIATEFVEKDKIKTVKKVNSVVEKDKKIN</sequence>
<dbReference type="EMBL" id="CP031376">
    <property type="protein sequence ID" value="AXK51154.1"/>
    <property type="molecule type" value="Genomic_DNA"/>
</dbReference>
<dbReference type="Pfam" id="PF00122">
    <property type="entry name" value="E1-E2_ATPase"/>
    <property type="match status" value="1"/>
</dbReference>
<evidence type="ECO:0000256" key="9">
    <source>
        <dbReference type="ARBA" id="ARBA00022967"/>
    </source>
</evidence>
<dbReference type="InterPro" id="IPR018303">
    <property type="entry name" value="ATPase_P-typ_P_site"/>
</dbReference>
<dbReference type="Proteomes" id="UP000254792">
    <property type="component" value="Chromosome"/>
</dbReference>
<feature type="domain" description="Cation-transporting P-type ATPase N-terminal" evidence="13">
    <location>
        <begin position="3"/>
        <end position="77"/>
    </location>
</feature>
<evidence type="ECO:0000256" key="6">
    <source>
        <dbReference type="ARBA" id="ARBA00022741"/>
    </source>
</evidence>
<feature type="transmembrane region" description="Helical" evidence="12">
    <location>
        <begin position="757"/>
        <end position="778"/>
    </location>
</feature>
<name>A0A345Z3H5_9MOLU</name>
<dbReference type="InterPro" id="IPR023299">
    <property type="entry name" value="ATPase_P-typ_cyto_dom_N"/>
</dbReference>
<evidence type="ECO:0000256" key="12">
    <source>
        <dbReference type="SAM" id="Phobius"/>
    </source>
</evidence>
<dbReference type="Gene3D" id="3.40.50.1000">
    <property type="entry name" value="HAD superfamily/HAD-like"/>
    <property type="match status" value="1"/>
</dbReference>
<evidence type="ECO:0000256" key="7">
    <source>
        <dbReference type="ARBA" id="ARBA00022840"/>
    </source>
</evidence>
<comment type="similarity">
    <text evidence="2">Belongs to the cation transport ATPase (P-type) (TC 3.A.3) family. Type IIA subfamily.</text>
</comment>
<dbReference type="SUPFAM" id="SSF56784">
    <property type="entry name" value="HAD-like"/>
    <property type="match status" value="1"/>
</dbReference>
<evidence type="ECO:0000313" key="15">
    <source>
        <dbReference type="Proteomes" id="UP000254792"/>
    </source>
</evidence>
<dbReference type="AlphaFoldDB" id="A0A345Z3H5"/>
<feature type="transmembrane region" description="Helical" evidence="12">
    <location>
        <begin position="892"/>
        <end position="923"/>
    </location>
</feature>
<keyword evidence="15" id="KW-1185">Reference proteome</keyword>
<dbReference type="OrthoDB" id="9813266at2"/>
<dbReference type="Gene3D" id="3.40.1110.10">
    <property type="entry name" value="Calcium-transporting ATPase, cytoplasmic domain N"/>
    <property type="match status" value="1"/>
</dbReference>
<dbReference type="RefSeq" id="WP_115558064.1">
    <property type="nucleotide sequence ID" value="NZ_CP031376.1"/>
</dbReference>
<dbReference type="InterPro" id="IPR023298">
    <property type="entry name" value="ATPase_P-typ_TM_dom_sf"/>
</dbReference>
<dbReference type="PROSITE" id="PS00154">
    <property type="entry name" value="ATPASE_E1_E2"/>
    <property type="match status" value="1"/>
</dbReference>
<keyword evidence="5 12" id="KW-0812">Transmembrane</keyword>
<keyword evidence="3" id="KW-1003">Cell membrane</keyword>
<keyword evidence="8" id="KW-0460">Magnesium</keyword>
<dbReference type="InterPro" id="IPR059000">
    <property type="entry name" value="ATPase_P-type_domA"/>
</dbReference>
<evidence type="ECO:0000256" key="11">
    <source>
        <dbReference type="ARBA" id="ARBA00023136"/>
    </source>
</evidence>
<evidence type="ECO:0000256" key="2">
    <source>
        <dbReference type="ARBA" id="ARBA00005675"/>
    </source>
</evidence>
<keyword evidence="9" id="KW-1278">Translocase</keyword>
<feature type="transmembrane region" description="Helical" evidence="12">
    <location>
        <begin position="718"/>
        <end position="736"/>
    </location>
</feature>
<dbReference type="SFLD" id="SFLDS00003">
    <property type="entry name" value="Haloacid_Dehalogenase"/>
    <property type="match status" value="1"/>
</dbReference>
<feature type="transmembrane region" description="Helical" evidence="12">
    <location>
        <begin position="810"/>
        <end position="832"/>
    </location>
</feature>
<keyword evidence="6" id="KW-0547">Nucleotide-binding</keyword>
<feature type="transmembrane region" description="Helical" evidence="12">
    <location>
        <begin position="685"/>
        <end position="706"/>
    </location>
</feature>
<dbReference type="SFLD" id="SFLDF00027">
    <property type="entry name" value="p-type_atpase"/>
    <property type="match status" value="1"/>
</dbReference>
<dbReference type="SUPFAM" id="SSF81665">
    <property type="entry name" value="Calcium ATPase, transmembrane domain M"/>
    <property type="match status" value="1"/>
</dbReference>
<evidence type="ECO:0000256" key="3">
    <source>
        <dbReference type="ARBA" id="ARBA00022475"/>
    </source>
</evidence>
<dbReference type="SUPFAM" id="SSF81653">
    <property type="entry name" value="Calcium ATPase, transduction domain A"/>
    <property type="match status" value="1"/>
</dbReference>
<reference evidence="14 15" key="1">
    <citation type="submission" date="2018-07" db="EMBL/GenBank/DDBJ databases">
        <title>Complete genome sequence of Spiroplasma alleghenense PLHS-1 (ATCC 51752).</title>
        <authorList>
            <person name="Chou L."/>
            <person name="Lee T.-Y."/>
            <person name="Tsai Y.-M."/>
            <person name="Kuo C.-H."/>
        </authorList>
    </citation>
    <scope>NUCLEOTIDE SEQUENCE [LARGE SCALE GENOMIC DNA]</scope>
    <source>
        <strain evidence="14 15">PLHS-1</strain>
    </source>
</reference>
<dbReference type="InterPro" id="IPR008250">
    <property type="entry name" value="ATPase_P-typ_transduc_dom_A_sf"/>
</dbReference>